<keyword evidence="2" id="KW-1185">Reference proteome</keyword>
<reference evidence="1" key="1">
    <citation type="submission" date="2022-11" db="EMBL/GenBank/DDBJ databases">
        <title>Genome Sequence of Nemania bipapillata.</title>
        <authorList>
            <person name="Buettner E."/>
        </authorList>
    </citation>
    <scope>NUCLEOTIDE SEQUENCE</scope>
    <source>
        <strain evidence="1">CP14</strain>
    </source>
</reference>
<evidence type="ECO:0000313" key="1">
    <source>
        <dbReference type="EMBL" id="KAJ8105114.1"/>
    </source>
</evidence>
<dbReference type="EMBL" id="JAPESX010003367">
    <property type="protein sequence ID" value="KAJ8105114.1"/>
    <property type="molecule type" value="Genomic_DNA"/>
</dbReference>
<comment type="caution">
    <text evidence="1">The sequence shown here is derived from an EMBL/GenBank/DDBJ whole genome shotgun (WGS) entry which is preliminary data.</text>
</comment>
<sequence length="93" mass="9791">MRASFILALLPATGAFAAMIPRQDATSSAAPTATSSSAIPCPTAPDNCASKLNGHLICLNARTWCLYTDTTRYTPAFFPVDLENPCAPCLTVI</sequence>
<gene>
    <name evidence="1" type="ORF">ONZ43_g7554</name>
</gene>
<name>A0ACC2HQ60_9PEZI</name>
<evidence type="ECO:0000313" key="2">
    <source>
        <dbReference type="Proteomes" id="UP001153334"/>
    </source>
</evidence>
<dbReference type="Proteomes" id="UP001153334">
    <property type="component" value="Unassembled WGS sequence"/>
</dbReference>
<proteinExistence type="predicted"/>
<accession>A0ACC2HQ60</accession>
<protein>
    <submittedName>
        <fullName evidence="1">Uncharacterized protein</fullName>
    </submittedName>
</protein>
<organism evidence="1 2">
    <name type="scientific">Nemania bipapillata</name>
    <dbReference type="NCBI Taxonomy" id="110536"/>
    <lineage>
        <taxon>Eukaryota</taxon>
        <taxon>Fungi</taxon>
        <taxon>Dikarya</taxon>
        <taxon>Ascomycota</taxon>
        <taxon>Pezizomycotina</taxon>
        <taxon>Sordariomycetes</taxon>
        <taxon>Xylariomycetidae</taxon>
        <taxon>Xylariales</taxon>
        <taxon>Xylariaceae</taxon>
        <taxon>Nemania</taxon>
    </lineage>
</organism>